<dbReference type="CDD" id="cd06581">
    <property type="entry name" value="TM_PBP1_LivM_like"/>
    <property type="match status" value="1"/>
</dbReference>
<feature type="transmembrane region" description="Helical" evidence="6">
    <location>
        <begin position="61"/>
        <end position="80"/>
    </location>
</feature>
<sequence length="360" mass="37151">MRTLRDSTLLRHLLLLVIGVVLVIAMTATFSDYHNYELAQLGAYVCAAAGLTFLTGGNGQVSLGHAALMAIGGYTVALLQTRFSDHGVSGPWVLPVSLLVGMLVTAAAGALFGIAAARLRGPYLAGATLALGVALPGITSHYSGFFKGDQGLFVPFDGPPSGLGTGFTLQHWQAWISLFAALIVLFLLANLNRSAVGRHMRAVRDEEIASALCGLSVPRVQILAFAVSAAAAGLGGGVFAVWLQTASPGSFDLVLSLTLLSAVVIGGLGSLAGAVWGCLLVVYLGTFISDRVDDLGLSAASTAKLHDNLPSAVYGLLLIVVILALPGGIQGLLRRLLALRPRRGTSQPTRSTTQPTGGLS</sequence>
<keyword evidence="2" id="KW-1003">Cell membrane</keyword>
<evidence type="ECO:0000256" key="2">
    <source>
        <dbReference type="ARBA" id="ARBA00022475"/>
    </source>
</evidence>
<organism evidence="7 8">
    <name type="scientific">Jatrophihabitans cynanchi</name>
    <dbReference type="NCBI Taxonomy" id="2944128"/>
    <lineage>
        <taxon>Bacteria</taxon>
        <taxon>Bacillati</taxon>
        <taxon>Actinomycetota</taxon>
        <taxon>Actinomycetes</taxon>
        <taxon>Jatrophihabitantales</taxon>
        <taxon>Jatrophihabitantaceae</taxon>
        <taxon>Jatrophihabitans</taxon>
    </lineage>
</organism>
<evidence type="ECO:0000256" key="5">
    <source>
        <dbReference type="ARBA" id="ARBA00023136"/>
    </source>
</evidence>
<dbReference type="Pfam" id="PF02653">
    <property type="entry name" value="BPD_transp_2"/>
    <property type="match status" value="1"/>
</dbReference>
<evidence type="ECO:0000313" key="7">
    <source>
        <dbReference type="EMBL" id="WAX56507.1"/>
    </source>
</evidence>
<keyword evidence="5 6" id="KW-0472">Membrane</keyword>
<feature type="transmembrane region" description="Helical" evidence="6">
    <location>
        <begin position="222"/>
        <end position="243"/>
    </location>
</feature>
<feature type="transmembrane region" description="Helical" evidence="6">
    <location>
        <begin position="123"/>
        <end position="142"/>
    </location>
</feature>
<evidence type="ECO:0000256" key="6">
    <source>
        <dbReference type="SAM" id="Phobius"/>
    </source>
</evidence>
<dbReference type="InterPro" id="IPR001851">
    <property type="entry name" value="ABC_transp_permease"/>
</dbReference>
<dbReference type="InterPro" id="IPR043428">
    <property type="entry name" value="LivM-like"/>
</dbReference>
<feature type="transmembrane region" description="Helical" evidence="6">
    <location>
        <begin position="36"/>
        <end position="54"/>
    </location>
</feature>
<dbReference type="RefSeq" id="WP_269443041.1">
    <property type="nucleotide sequence ID" value="NZ_CP097463.1"/>
</dbReference>
<dbReference type="PANTHER" id="PTHR30482">
    <property type="entry name" value="HIGH-AFFINITY BRANCHED-CHAIN AMINO ACID TRANSPORT SYSTEM PERMEASE"/>
    <property type="match status" value="1"/>
</dbReference>
<evidence type="ECO:0000313" key="8">
    <source>
        <dbReference type="Proteomes" id="UP001164693"/>
    </source>
</evidence>
<feature type="transmembrane region" description="Helical" evidence="6">
    <location>
        <begin position="312"/>
        <end position="333"/>
    </location>
</feature>
<keyword evidence="3 6" id="KW-0812">Transmembrane</keyword>
<protein>
    <submittedName>
        <fullName evidence="7">Branched-chain amino acid ABC transporter permease</fullName>
    </submittedName>
</protein>
<dbReference type="EMBL" id="CP097463">
    <property type="protein sequence ID" value="WAX56507.1"/>
    <property type="molecule type" value="Genomic_DNA"/>
</dbReference>
<dbReference type="PANTHER" id="PTHR30482:SF20">
    <property type="entry name" value="HIGH-AFFINITY BRANCHED-CHAIN AMINO ACID TRANSPORT SYSTEM PERMEASE PROTEIN LIVM"/>
    <property type="match status" value="1"/>
</dbReference>
<gene>
    <name evidence="7" type="ORF">M6B22_18520</name>
</gene>
<accession>A0ABY7JYW3</accession>
<comment type="subcellular location">
    <subcellularLocation>
        <location evidence="1">Cell membrane</location>
        <topology evidence="1">Multi-pass membrane protein</topology>
    </subcellularLocation>
</comment>
<feature type="transmembrane region" description="Helical" evidence="6">
    <location>
        <begin position="172"/>
        <end position="191"/>
    </location>
</feature>
<keyword evidence="8" id="KW-1185">Reference proteome</keyword>
<evidence type="ECO:0000256" key="3">
    <source>
        <dbReference type="ARBA" id="ARBA00022692"/>
    </source>
</evidence>
<feature type="transmembrane region" description="Helical" evidence="6">
    <location>
        <begin position="92"/>
        <end position="116"/>
    </location>
</feature>
<reference evidence="7" key="1">
    <citation type="submission" date="2022-05" db="EMBL/GenBank/DDBJ databases">
        <title>Jatrophihabitans sp. SB3-54 whole genome sequence.</title>
        <authorList>
            <person name="Suh M.K."/>
            <person name="Eom M.K."/>
            <person name="Kim J.S."/>
            <person name="Kim H.S."/>
            <person name="Do H.E."/>
            <person name="Shin Y.K."/>
            <person name="Lee J.-S."/>
        </authorList>
    </citation>
    <scope>NUCLEOTIDE SEQUENCE</scope>
    <source>
        <strain evidence="7">SB3-54</strain>
    </source>
</reference>
<feature type="transmembrane region" description="Helical" evidence="6">
    <location>
        <begin position="12"/>
        <end position="30"/>
    </location>
</feature>
<evidence type="ECO:0000256" key="4">
    <source>
        <dbReference type="ARBA" id="ARBA00022989"/>
    </source>
</evidence>
<name>A0ABY7JYW3_9ACTN</name>
<dbReference type="Proteomes" id="UP001164693">
    <property type="component" value="Chromosome"/>
</dbReference>
<evidence type="ECO:0000256" key="1">
    <source>
        <dbReference type="ARBA" id="ARBA00004651"/>
    </source>
</evidence>
<keyword evidence="4 6" id="KW-1133">Transmembrane helix</keyword>
<proteinExistence type="predicted"/>